<reference evidence="1 2" key="1">
    <citation type="submission" date="2014-04" db="EMBL/GenBank/DDBJ databases">
        <authorList>
            <consortium name="International Citrus Genome Consortium"/>
            <person name="Gmitter F."/>
            <person name="Chen C."/>
            <person name="Farmerie W."/>
            <person name="Harkins T."/>
            <person name="Desany B."/>
            <person name="Mohiuddin M."/>
            <person name="Kodira C."/>
            <person name="Borodovsky M."/>
            <person name="Lomsadze A."/>
            <person name="Burns P."/>
            <person name="Jenkins J."/>
            <person name="Prochnik S."/>
            <person name="Shu S."/>
            <person name="Chapman J."/>
            <person name="Pitluck S."/>
            <person name="Schmutz J."/>
            <person name="Rokhsar D."/>
        </authorList>
    </citation>
    <scope>NUCLEOTIDE SEQUENCE</scope>
</reference>
<dbReference type="Proteomes" id="UP000027120">
    <property type="component" value="Unassembled WGS sequence"/>
</dbReference>
<keyword evidence="2" id="KW-1185">Reference proteome</keyword>
<sequence>KAMGLHKIVEAHLLANPDLYA</sequence>
<feature type="non-terminal residue" evidence="1">
    <location>
        <position position="1"/>
    </location>
</feature>
<accession>A0A067FWU4</accession>
<organism evidence="1 2">
    <name type="scientific">Citrus sinensis</name>
    <name type="common">Sweet orange</name>
    <name type="synonym">Citrus aurantium var. sinensis</name>
    <dbReference type="NCBI Taxonomy" id="2711"/>
    <lineage>
        <taxon>Eukaryota</taxon>
        <taxon>Viridiplantae</taxon>
        <taxon>Streptophyta</taxon>
        <taxon>Embryophyta</taxon>
        <taxon>Tracheophyta</taxon>
        <taxon>Spermatophyta</taxon>
        <taxon>Magnoliopsida</taxon>
        <taxon>eudicotyledons</taxon>
        <taxon>Gunneridae</taxon>
        <taxon>Pentapetalae</taxon>
        <taxon>rosids</taxon>
        <taxon>malvids</taxon>
        <taxon>Sapindales</taxon>
        <taxon>Rutaceae</taxon>
        <taxon>Aurantioideae</taxon>
        <taxon>Citrus</taxon>
    </lineage>
</organism>
<dbReference type="EMBL" id="KK784888">
    <property type="protein sequence ID" value="KDO71808.1"/>
    <property type="molecule type" value="Genomic_DNA"/>
</dbReference>
<gene>
    <name evidence="1" type="ORF">CISIN_1g0321522mg</name>
</gene>
<protein>
    <submittedName>
        <fullName evidence="1">Uncharacterized protein</fullName>
    </submittedName>
</protein>
<proteinExistence type="predicted"/>
<name>A0A067FWU4_CITSI</name>
<evidence type="ECO:0000313" key="1">
    <source>
        <dbReference type="EMBL" id="KDO71808.1"/>
    </source>
</evidence>
<dbReference type="AlphaFoldDB" id="A0A067FWU4"/>
<evidence type="ECO:0000313" key="2">
    <source>
        <dbReference type="Proteomes" id="UP000027120"/>
    </source>
</evidence>